<dbReference type="Proteomes" id="UP000823775">
    <property type="component" value="Unassembled WGS sequence"/>
</dbReference>
<proteinExistence type="predicted"/>
<protein>
    <submittedName>
        <fullName evidence="1">Uncharacterized protein</fullName>
    </submittedName>
</protein>
<comment type="caution">
    <text evidence="1">The sequence shown here is derived from an EMBL/GenBank/DDBJ whole genome shotgun (WGS) entry which is preliminary data.</text>
</comment>
<reference evidence="1 2" key="1">
    <citation type="journal article" date="2021" name="BMC Genomics">
        <title>Datura genome reveals duplications of psychoactive alkaloid biosynthetic genes and high mutation rate following tissue culture.</title>
        <authorList>
            <person name="Rajewski A."/>
            <person name="Carter-House D."/>
            <person name="Stajich J."/>
            <person name="Litt A."/>
        </authorList>
    </citation>
    <scope>NUCLEOTIDE SEQUENCE [LARGE SCALE GENOMIC DNA]</scope>
    <source>
        <strain evidence="1">AR-01</strain>
    </source>
</reference>
<accession>A0ABS8UZK2</accession>
<evidence type="ECO:0000313" key="2">
    <source>
        <dbReference type="Proteomes" id="UP000823775"/>
    </source>
</evidence>
<gene>
    <name evidence="1" type="ORF">HAX54_023994</name>
</gene>
<name>A0ABS8UZK2_DATST</name>
<keyword evidence="2" id="KW-1185">Reference proteome</keyword>
<evidence type="ECO:0000313" key="1">
    <source>
        <dbReference type="EMBL" id="MCD9639443.1"/>
    </source>
</evidence>
<dbReference type="EMBL" id="JACEIK010002912">
    <property type="protein sequence ID" value="MCD9639443.1"/>
    <property type="molecule type" value="Genomic_DNA"/>
</dbReference>
<sequence>MLIAKVLIAARRNSNNNILMGGGLQEENIFGHNFAREVVHDVLRLCRQTFCEMDGSVQRLSNKRKDSNHWRMNFQVESFATRILFIIHDIKARVWCFTVIKTRHLWKSRSNNVVSEDQLLEKSETGKKKLDEAEFKLTSK</sequence>
<organism evidence="1 2">
    <name type="scientific">Datura stramonium</name>
    <name type="common">Jimsonweed</name>
    <name type="synonym">Common thornapple</name>
    <dbReference type="NCBI Taxonomy" id="4076"/>
    <lineage>
        <taxon>Eukaryota</taxon>
        <taxon>Viridiplantae</taxon>
        <taxon>Streptophyta</taxon>
        <taxon>Embryophyta</taxon>
        <taxon>Tracheophyta</taxon>
        <taxon>Spermatophyta</taxon>
        <taxon>Magnoliopsida</taxon>
        <taxon>eudicotyledons</taxon>
        <taxon>Gunneridae</taxon>
        <taxon>Pentapetalae</taxon>
        <taxon>asterids</taxon>
        <taxon>lamiids</taxon>
        <taxon>Solanales</taxon>
        <taxon>Solanaceae</taxon>
        <taxon>Solanoideae</taxon>
        <taxon>Datureae</taxon>
        <taxon>Datura</taxon>
    </lineage>
</organism>